<reference evidence="1 2" key="1">
    <citation type="submission" date="2019-10" db="EMBL/GenBank/DDBJ databases">
        <title>Epibacterium sp. nov., isolated from seawater.</title>
        <authorList>
            <person name="Zhang X."/>
            <person name="Li N."/>
        </authorList>
    </citation>
    <scope>NUCLEOTIDE SEQUENCE [LARGE SCALE GENOMIC DNA]</scope>
    <source>
        <strain evidence="1 2">SM1969</strain>
    </source>
</reference>
<dbReference type="RefSeq" id="WP_153549200.1">
    <property type="nucleotide sequence ID" value="NZ_WIXK01000013.1"/>
</dbReference>
<organism evidence="1 2">
    <name type="scientific">Tritonibacter aquimaris</name>
    <dbReference type="NCBI Taxonomy" id="2663379"/>
    <lineage>
        <taxon>Bacteria</taxon>
        <taxon>Pseudomonadati</taxon>
        <taxon>Pseudomonadota</taxon>
        <taxon>Alphaproteobacteria</taxon>
        <taxon>Rhodobacterales</taxon>
        <taxon>Paracoccaceae</taxon>
        <taxon>Tritonibacter</taxon>
    </lineage>
</organism>
<dbReference type="AlphaFoldDB" id="A0A844B2K1"/>
<evidence type="ECO:0000313" key="2">
    <source>
        <dbReference type="Proteomes" id="UP000436694"/>
    </source>
</evidence>
<accession>A0A844B2K1</accession>
<dbReference type="EMBL" id="WIXK01000013">
    <property type="protein sequence ID" value="MQY44311.1"/>
    <property type="molecule type" value="Genomic_DNA"/>
</dbReference>
<gene>
    <name evidence="1" type="ORF">GG681_16815</name>
</gene>
<keyword evidence="2" id="KW-1185">Reference proteome</keyword>
<sequence length="312" mass="34865">MGTSELYKGKLGFEGTAKDALAFAASAVIKTFEEHGHEVFSFGARCSAGFALDLDHFSVEIRLRPQMKRGWKAQQLQGDTLDVRITSLYPDVFDHHLCEMLLAAVLRDLVIDLDAISVQWLDTPHILTRDQFLSVFDPLDVDAFETSSEAEVPQIYVEIPFIQTEEDADLPALEILHAEEVEQPNPMPARTVAHDETNQSSDILRPRGRDVFAPVDATIEMLEHHCDEILMADQVVDVEIKSEWSFAEKTSLKQRANTWASVPLKAATGAMRFLRTNDLRYGAHLLLMMATVLYLDSAGMVRAAIALLDLPN</sequence>
<evidence type="ECO:0000313" key="1">
    <source>
        <dbReference type="EMBL" id="MQY44311.1"/>
    </source>
</evidence>
<proteinExistence type="predicted"/>
<comment type="caution">
    <text evidence="1">The sequence shown here is derived from an EMBL/GenBank/DDBJ whole genome shotgun (WGS) entry which is preliminary data.</text>
</comment>
<protein>
    <submittedName>
        <fullName evidence="1">Uncharacterized protein</fullName>
    </submittedName>
</protein>
<name>A0A844B2K1_9RHOB</name>
<dbReference type="Proteomes" id="UP000436694">
    <property type="component" value="Unassembled WGS sequence"/>
</dbReference>